<dbReference type="EMBL" id="RZYA01000001">
    <property type="protein sequence ID" value="RVU28903.1"/>
    <property type="molecule type" value="Genomic_DNA"/>
</dbReference>
<evidence type="ECO:0000256" key="4">
    <source>
        <dbReference type="ARBA" id="ARBA00023136"/>
    </source>
</evidence>
<evidence type="ECO:0000313" key="6">
    <source>
        <dbReference type="Proteomes" id="UP000283128"/>
    </source>
</evidence>
<comment type="subcellular location">
    <subcellularLocation>
        <location evidence="1">Golgi apparatus membrane</location>
        <topology evidence="1">Peripheral membrane protein</topology>
        <orientation evidence="1">Cytoplasmic side</orientation>
    </subcellularLocation>
</comment>
<keyword evidence="3" id="KW-0446">Lipid-binding</keyword>
<reference evidence="5 6" key="1">
    <citation type="submission" date="2019-01" db="EMBL/GenBank/DDBJ databases">
        <title>Genome sequences of Streptomyces and Rhizobium isolates collected from root and soil.</title>
        <authorList>
            <person name="Chhettri S."/>
            <person name="Sevigny J.L."/>
            <person name="Sen A."/>
            <person name="Ennis N."/>
            <person name="Tisa L."/>
        </authorList>
    </citation>
    <scope>NUCLEOTIDE SEQUENCE [LARGE SCALE GENOMIC DNA]</scope>
    <source>
        <strain evidence="5 6">San01</strain>
    </source>
</reference>
<evidence type="ECO:0000256" key="3">
    <source>
        <dbReference type="ARBA" id="ARBA00023121"/>
    </source>
</evidence>
<evidence type="ECO:0000256" key="2">
    <source>
        <dbReference type="ARBA" id="ARBA00023034"/>
    </source>
</evidence>
<organism evidence="5 6">
    <name type="scientific">Streptomyces antnestii</name>
    <dbReference type="NCBI Taxonomy" id="2494256"/>
    <lineage>
        <taxon>Bacteria</taxon>
        <taxon>Bacillati</taxon>
        <taxon>Actinomycetota</taxon>
        <taxon>Actinomycetes</taxon>
        <taxon>Kitasatosporales</taxon>
        <taxon>Streptomycetaceae</taxon>
        <taxon>Streptomyces</taxon>
    </lineage>
</organism>
<keyword evidence="6" id="KW-1185">Reference proteome</keyword>
<comment type="caution">
    <text evidence="5">The sequence shown here is derived from an EMBL/GenBank/DDBJ whole genome shotgun (WGS) entry which is preliminary data.</text>
</comment>
<dbReference type="GO" id="GO:0070273">
    <property type="term" value="F:phosphatidylinositol-4-phosphate binding"/>
    <property type="evidence" value="ECO:0007669"/>
    <property type="project" value="InterPro"/>
</dbReference>
<proteinExistence type="predicted"/>
<dbReference type="Pfam" id="PF05719">
    <property type="entry name" value="GPP34"/>
    <property type="match status" value="1"/>
</dbReference>
<dbReference type="Proteomes" id="UP000283128">
    <property type="component" value="Unassembled WGS sequence"/>
</dbReference>
<gene>
    <name evidence="5" type="ORF">EOT10_03340</name>
</gene>
<dbReference type="GO" id="GO:0005737">
    <property type="term" value="C:cytoplasm"/>
    <property type="evidence" value="ECO:0007669"/>
    <property type="project" value="UniProtKB-ARBA"/>
</dbReference>
<evidence type="ECO:0000256" key="1">
    <source>
        <dbReference type="ARBA" id="ARBA00004255"/>
    </source>
</evidence>
<keyword evidence="4" id="KW-0472">Membrane</keyword>
<sequence length="271" mass="29225">MGPSVLTCLYGPIAPQKHSSWSRTERHVTQRYANYREPHPQEEALVPHGSLSLPARLFLLGFDTSKGQVSDAPDLALAVRAAALAELAGRRMISDVDGVVTPVLGARTGDPVLDELMELAEESRPRTWRTWIRYRSDAALGTVRRRLATEGYLSRERKRVLGVFPVTRYRLARAEYVEVLRAEVLGALAGPLPVGQVDRDDAVLAVLATVGELSAPVSGPGRRAHRDRLDDLVVHAGDASPELAEAMDDIRTALASAVEAAEAARAAGDGG</sequence>
<protein>
    <submittedName>
        <fullName evidence="5">GPP34 family phosphoprotein</fullName>
    </submittedName>
</protein>
<dbReference type="OrthoDB" id="4717569at2"/>
<accession>A0A437Q3D5</accession>
<dbReference type="InterPro" id="IPR008628">
    <property type="entry name" value="GPP34-like"/>
</dbReference>
<dbReference type="GO" id="GO:0012505">
    <property type="term" value="C:endomembrane system"/>
    <property type="evidence" value="ECO:0007669"/>
    <property type="project" value="UniProtKB-ARBA"/>
</dbReference>
<dbReference type="Gene3D" id="1.10.3630.10">
    <property type="entry name" value="yeast vps74-n-term truncation variant domain like"/>
    <property type="match status" value="1"/>
</dbReference>
<name>A0A437Q3D5_9ACTN</name>
<keyword evidence="2" id="KW-0333">Golgi apparatus</keyword>
<dbReference type="InterPro" id="IPR038261">
    <property type="entry name" value="GPP34-like_sf"/>
</dbReference>
<evidence type="ECO:0000313" key="5">
    <source>
        <dbReference type="EMBL" id="RVU28903.1"/>
    </source>
</evidence>
<dbReference type="AlphaFoldDB" id="A0A437Q3D5"/>